<evidence type="ECO:0000313" key="2">
    <source>
        <dbReference type="EMBL" id="PNF40284.1"/>
    </source>
</evidence>
<accession>A0A2J7RHH4</accession>
<gene>
    <name evidence="2" type="ORF">B7P43_G06542</name>
</gene>
<protein>
    <submittedName>
        <fullName evidence="2">Uncharacterized protein</fullName>
    </submittedName>
</protein>
<organism evidence="2 3">
    <name type="scientific">Cryptotermes secundus</name>
    <dbReference type="NCBI Taxonomy" id="105785"/>
    <lineage>
        <taxon>Eukaryota</taxon>
        <taxon>Metazoa</taxon>
        <taxon>Ecdysozoa</taxon>
        <taxon>Arthropoda</taxon>
        <taxon>Hexapoda</taxon>
        <taxon>Insecta</taxon>
        <taxon>Pterygota</taxon>
        <taxon>Neoptera</taxon>
        <taxon>Polyneoptera</taxon>
        <taxon>Dictyoptera</taxon>
        <taxon>Blattodea</taxon>
        <taxon>Blattoidea</taxon>
        <taxon>Termitoidae</taxon>
        <taxon>Kalotermitidae</taxon>
        <taxon>Cryptotermitinae</taxon>
        <taxon>Cryptotermes</taxon>
    </lineage>
</organism>
<evidence type="ECO:0000256" key="1">
    <source>
        <dbReference type="SAM" id="SignalP"/>
    </source>
</evidence>
<dbReference type="EMBL" id="NEVH01003743">
    <property type="protein sequence ID" value="PNF40284.1"/>
    <property type="molecule type" value="Genomic_DNA"/>
</dbReference>
<dbReference type="InParanoid" id="A0A2J7RHH4"/>
<feature type="signal peptide" evidence="1">
    <location>
        <begin position="1"/>
        <end position="16"/>
    </location>
</feature>
<keyword evidence="3" id="KW-1185">Reference proteome</keyword>
<name>A0A2J7RHH4_9NEOP</name>
<proteinExistence type="predicted"/>
<evidence type="ECO:0000313" key="3">
    <source>
        <dbReference type="Proteomes" id="UP000235965"/>
    </source>
</evidence>
<feature type="chain" id="PRO_5014317139" evidence="1">
    <location>
        <begin position="17"/>
        <end position="67"/>
    </location>
</feature>
<dbReference type="AlphaFoldDB" id="A0A2J7RHH4"/>
<reference evidence="2 3" key="1">
    <citation type="submission" date="2017-12" db="EMBL/GenBank/DDBJ databases">
        <title>Hemimetabolous genomes reveal molecular basis of termite eusociality.</title>
        <authorList>
            <person name="Harrison M.C."/>
            <person name="Jongepier E."/>
            <person name="Robertson H.M."/>
            <person name="Arning N."/>
            <person name="Bitard-Feildel T."/>
            <person name="Chao H."/>
            <person name="Childers C.P."/>
            <person name="Dinh H."/>
            <person name="Doddapaneni H."/>
            <person name="Dugan S."/>
            <person name="Gowin J."/>
            <person name="Greiner C."/>
            <person name="Han Y."/>
            <person name="Hu H."/>
            <person name="Hughes D.S.T."/>
            <person name="Huylmans A.-K."/>
            <person name="Kemena C."/>
            <person name="Kremer L.P.M."/>
            <person name="Lee S.L."/>
            <person name="Lopez-Ezquerra A."/>
            <person name="Mallet L."/>
            <person name="Monroy-Kuhn J.M."/>
            <person name="Moser A."/>
            <person name="Murali S.C."/>
            <person name="Muzny D.M."/>
            <person name="Otani S."/>
            <person name="Piulachs M.-D."/>
            <person name="Poelchau M."/>
            <person name="Qu J."/>
            <person name="Schaub F."/>
            <person name="Wada-Katsumata A."/>
            <person name="Worley K.C."/>
            <person name="Xie Q."/>
            <person name="Ylla G."/>
            <person name="Poulsen M."/>
            <person name="Gibbs R.A."/>
            <person name="Schal C."/>
            <person name="Richards S."/>
            <person name="Belles X."/>
            <person name="Korb J."/>
            <person name="Bornberg-Bauer E."/>
        </authorList>
    </citation>
    <scope>NUCLEOTIDE SEQUENCE [LARGE SCALE GENOMIC DNA]</scope>
    <source>
        <tissue evidence="2">Whole body</tissue>
    </source>
</reference>
<sequence>MVTVLFCLLLVSCVVAWNGDLSYWSYGRGYGRGHYGTPNYNYWDDIQNGNLQTYPCFYPWCAYRLNL</sequence>
<keyword evidence="1" id="KW-0732">Signal</keyword>
<comment type="caution">
    <text evidence="2">The sequence shown here is derived from an EMBL/GenBank/DDBJ whole genome shotgun (WGS) entry which is preliminary data.</text>
</comment>
<dbReference type="Proteomes" id="UP000235965">
    <property type="component" value="Unassembled WGS sequence"/>
</dbReference>